<evidence type="ECO:0000313" key="3">
    <source>
        <dbReference type="EMBL" id="SFV51346.1"/>
    </source>
</evidence>
<feature type="domain" description="TssC1 C-terminal" evidence="2">
    <location>
        <begin position="378"/>
        <end position="488"/>
    </location>
</feature>
<protein>
    <submittedName>
        <fullName evidence="3">Uncharacterized protein ImpC</fullName>
    </submittedName>
</protein>
<proteinExistence type="predicted"/>
<sequence>MGDIVTKEADKSVENSESLLDSIVSQTNLTREDETYNIVKSGVEELIKGLLKEDQGNRVNKSIVDSMIAEIDKKLSKQVDEILHHEKFQEIESRWRGLYTLIEQTDFRENIKIEILNVTKDELLEDFEENIDITQSGLYKHVYTANYGQFGGEPVGTILADYSLAPTNVDMKFLNKVASISAMAHAPFFASAGPKFFGLNSFEGLPNLKDLDDVLAGPTHAGWRGFRENEDARYVGLTLPRFLLRPPYDPEDNPIKKFAYREDVSADHEKYLWGNTIYAFGTRLTESFARYRWCTNIIGPKSGGAVKNLPVHTFESMGDIEMKIPTEVLISDRKEYELSELGFIPLAMRKGSNNAAFFAANSTQKPKKFANTPEGNAAELNYKLGTQMPYLFSVTRMAHYIKVLQREYIGSWREKEDLSRELNMWVKQYVANQENPSAEIRSKRPFRAAKVEVEDVPTDPGWYQVSMLLRPHFKYMGASFELSLVGKLDKNK</sequence>
<dbReference type="PANTHER" id="PTHR35565:SF1">
    <property type="entry name" value="TYPE VI SECRETION SYSTEM CONTRACTILE SHEATH LARGE SUBUNIT"/>
    <property type="match status" value="1"/>
</dbReference>
<name>A0A1W1BCS2_9ZZZZ</name>
<dbReference type="InterPro" id="IPR044032">
    <property type="entry name" value="TssC1_C"/>
</dbReference>
<reference evidence="3" key="1">
    <citation type="submission" date="2016-10" db="EMBL/GenBank/DDBJ databases">
        <authorList>
            <person name="de Groot N.N."/>
        </authorList>
    </citation>
    <scope>NUCLEOTIDE SEQUENCE</scope>
</reference>
<dbReference type="InterPro" id="IPR044031">
    <property type="entry name" value="TssC1_N"/>
</dbReference>
<accession>A0A1W1BCS2</accession>
<organism evidence="3">
    <name type="scientific">hydrothermal vent metagenome</name>
    <dbReference type="NCBI Taxonomy" id="652676"/>
    <lineage>
        <taxon>unclassified sequences</taxon>
        <taxon>metagenomes</taxon>
        <taxon>ecological metagenomes</taxon>
    </lineage>
</organism>
<evidence type="ECO:0000259" key="1">
    <source>
        <dbReference type="Pfam" id="PF05943"/>
    </source>
</evidence>
<feature type="domain" description="TssC1 N-terminal" evidence="1">
    <location>
        <begin position="65"/>
        <end position="364"/>
    </location>
</feature>
<dbReference type="AlphaFoldDB" id="A0A1W1BCS2"/>
<dbReference type="NCBIfam" id="TIGR03355">
    <property type="entry name" value="VI_chp_2"/>
    <property type="match status" value="1"/>
</dbReference>
<dbReference type="InterPro" id="IPR010269">
    <property type="entry name" value="T6SS_TssC-like"/>
</dbReference>
<dbReference type="PANTHER" id="PTHR35565">
    <property type="entry name" value="CYTOPLASMIC PROTEIN-RELATED"/>
    <property type="match status" value="1"/>
</dbReference>
<dbReference type="Pfam" id="PF18945">
    <property type="entry name" value="VipB_2"/>
    <property type="match status" value="1"/>
</dbReference>
<dbReference type="EMBL" id="FPHE01000018">
    <property type="protein sequence ID" value="SFV51346.1"/>
    <property type="molecule type" value="Genomic_DNA"/>
</dbReference>
<evidence type="ECO:0000259" key="2">
    <source>
        <dbReference type="Pfam" id="PF18945"/>
    </source>
</evidence>
<gene>
    <name evidence="3" type="ORF">MNB_SV-12-1001</name>
</gene>
<dbReference type="Pfam" id="PF05943">
    <property type="entry name" value="VipB"/>
    <property type="match status" value="1"/>
</dbReference>